<keyword evidence="3" id="KW-1185">Reference proteome</keyword>
<feature type="signal peptide" evidence="1">
    <location>
        <begin position="1"/>
        <end position="21"/>
    </location>
</feature>
<evidence type="ECO:0000313" key="2">
    <source>
        <dbReference type="EMBL" id="GAD74269.1"/>
    </source>
</evidence>
<name>U3BY66_9VIBR</name>
<evidence type="ECO:0008006" key="4">
    <source>
        <dbReference type="Google" id="ProtNLM"/>
    </source>
</evidence>
<keyword evidence="1" id="KW-0732">Signal</keyword>
<feature type="chain" id="PRO_5004639214" description="Cadherin domain-containing protein" evidence="1">
    <location>
        <begin position="22"/>
        <end position="443"/>
    </location>
</feature>
<sequence length="443" mass="48690">MNKKIVTSTLLLLPFSLSVLSAEINLITDSGNSIQATSMSNNESQYTLLGPKFDISDRDGNPLQDHYDVKKGKYEMFYPKSDVYDITYDIQTNLPNDIELYKSPTAVGFRAINDVENATITITATSESMGGTSSSTTMTISAKDKQNVIMGPDFDISDNHGHELQARYDLKVNDTIMFKPNSNSDSELSYSIQTNSPNDILVFGSDYSMGFRVLNDTENAEVIITATDQRTGITATKTTLVSAKSKNNQSLVPDFEITDFDGYPLKPHYDLKIGETVMLQQTSDADDLTYEIESSSADVMVFASQYSMSIRPMHEAENVEVKITATSASLGTSFTKKTLVSAKTKQDVASGPDFDVTDSYGHPMQPSYDLKRGDIIQFKQSSQNPNLTYSINSSSPSDIQVWGQDANVGMRVMHAVQDVAITITAFDRNTGEQGEKTTVISAE</sequence>
<dbReference type="EMBL" id="BATL01000008">
    <property type="protein sequence ID" value="GAD74269.1"/>
    <property type="molecule type" value="Genomic_DNA"/>
</dbReference>
<reference evidence="2 3" key="1">
    <citation type="submission" date="2013-09" db="EMBL/GenBank/DDBJ databases">
        <title>Whole genome shotgun sequence of Vibrio azureus NBRC 104587.</title>
        <authorList>
            <person name="Isaki S."/>
            <person name="Hosoyama A."/>
            <person name="Numata M."/>
            <person name="Hashimoto M."/>
            <person name="Hosoyama Y."/>
            <person name="Tsuchikane K."/>
            <person name="Noguchi M."/>
            <person name="Hirakata S."/>
            <person name="Ichikawa N."/>
            <person name="Ohji S."/>
            <person name="Yamazoe A."/>
            <person name="Fujita N."/>
        </authorList>
    </citation>
    <scope>NUCLEOTIDE SEQUENCE [LARGE SCALE GENOMIC DNA]</scope>
    <source>
        <strain evidence="2 3">NBRC 104587</strain>
    </source>
</reference>
<accession>U3BY66</accession>
<protein>
    <recommendedName>
        <fullName evidence="4">Cadherin domain-containing protein</fullName>
    </recommendedName>
</protein>
<comment type="caution">
    <text evidence="2">The sequence shown here is derived from an EMBL/GenBank/DDBJ whole genome shotgun (WGS) entry which is preliminary data.</text>
</comment>
<proteinExistence type="predicted"/>
<gene>
    <name evidence="2" type="ORF">VAZ01S_008_00110</name>
</gene>
<organism evidence="2 3">
    <name type="scientific">Vibrio azureus NBRC 104587</name>
    <dbReference type="NCBI Taxonomy" id="1219077"/>
    <lineage>
        <taxon>Bacteria</taxon>
        <taxon>Pseudomonadati</taxon>
        <taxon>Pseudomonadota</taxon>
        <taxon>Gammaproteobacteria</taxon>
        <taxon>Vibrionales</taxon>
        <taxon>Vibrionaceae</taxon>
        <taxon>Vibrio</taxon>
    </lineage>
</organism>
<evidence type="ECO:0000313" key="3">
    <source>
        <dbReference type="Proteomes" id="UP000016567"/>
    </source>
</evidence>
<dbReference type="RefSeq" id="WP_021708049.1">
    <property type="nucleotide sequence ID" value="NZ_BAOB01000133.1"/>
</dbReference>
<dbReference type="AlphaFoldDB" id="U3BY66"/>
<evidence type="ECO:0000256" key="1">
    <source>
        <dbReference type="SAM" id="SignalP"/>
    </source>
</evidence>
<dbReference type="Proteomes" id="UP000016567">
    <property type="component" value="Unassembled WGS sequence"/>
</dbReference>